<reference evidence="5" key="1">
    <citation type="submission" date="2023-03" db="EMBL/GenBank/DDBJ databases">
        <authorList>
            <person name="Julca I."/>
        </authorList>
    </citation>
    <scope>NUCLEOTIDE SEQUENCE</scope>
</reference>
<keyword evidence="2" id="KW-0460">Magnesium</keyword>
<feature type="compositionally biased region" description="Polar residues" evidence="4">
    <location>
        <begin position="301"/>
        <end position="311"/>
    </location>
</feature>
<proteinExistence type="inferred from homology"/>
<dbReference type="Pfam" id="PF22099">
    <property type="entry name" value="MRS2-like"/>
    <property type="match status" value="2"/>
</dbReference>
<dbReference type="Gene3D" id="2.40.128.330">
    <property type="match status" value="1"/>
</dbReference>
<dbReference type="PANTHER" id="PTHR13890">
    <property type="entry name" value="RNA SPLICING PROTEIN MRS2, MITOCHONDRIAL"/>
    <property type="match status" value="1"/>
</dbReference>
<dbReference type="GO" id="GO:0016020">
    <property type="term" value="C:membrane"/>
    <property type="evidence" value="ECO:0007669"/>
    <property type="project" value="UniProtKB-SubCell"/>
</dbReference>
<keyword evidence="6" id="KW-1185">Reference proteome</keyword>
<dbReference type="GO" id="GO:0015095">
    <property type="term" value="F:magnesium ion transmembrane transporter activity"/>
    <property type="evidence" value="ECO:0007669"/>
    <property type="project" value="UniProtKB-ARBA"/>
</dbReference>
<evidence type="ECO:0000256" key="2">
    <source>
        <dbReference type="RuleBase" id="RU366041"/>
    </source>
</evidence>
<evidence type="ECO:0000313" key="5">
    <source>
        <dbReference type="EMBL" id="CAI9118308.1"/>
    </source>
</evidence>
<dbReference type="InterPro" id="IPR039204">
    <property type="entry name" value="MRS2-like"/>
</dbReference>
<keyword evidence="2" id="KW-0812">Transmembrane</keyword>
<comment type="function">
    <text evidence="2">Magnesium transporter that may mediate the influx of magnesium.</text>
</comment>
<dbReference type="AlphaFoldDB" id="A0AAV1EF40"/>
<name>A0AAV1EF40_OLDCO</name>
<dbReference type="CDD" id="cd12823">
    <property type="entry name" value="Mrs2_Mfm1p-like"/>
    <property type="match status" value="1"/>
</dbReference>
<dbReference type="PANTHER" id="PTHR13890:SF31">
    <property type="entry name" value="MAGNESIUM TRANSPORTER MRS2-2-RELATED"/>
    <property type="match status" value="1"/>
</dbReference>
<keyword evidence="2" id="KW-0472">Membrane</keyword>
<keyword evidence="2" id="KW-1133">Transmembrane helix</keyword>
<feature type="coiled-coil region" evidence="3">
    <location>
        <begin position="240"/>
        <end position="267"/>
    </location>
</feature>
<keyword evidence="2" id="KW-0406">Ion transport</keyword>
<dbReference type="EMBL" id="OX459126">
    <property type="protein sequence ID" value="CAI9118308.1"/>
    <property type="molecule type" value="Genomic_DNA"/>
</dbReference>
<dbReference type="FunFam" id="2.40.128.330:FF:000001">
    <property type="entry name" value="Magnesium transporter MRS2-1"/>
    <property type="match status" value="1"/>
</dbReference>
<gene>
    <name evidence="5" type="ORF">OLC1_LOCUS24206</name>
</gene>
<feature type="transmembrane region" description="Helical" evidence="2">
    <location>
        <begin position="377"/>
        <end position="395"/>
    </location>
</feature>
<organism evidence="5 6">
    <name type="scientific">Oldenlandia corymbosa var. corymbosa</name>
    <dbReference type="NCBI Taxonomy" id="529605"/>
    <lineage>
        <taxon>Eukaryota</taxon>
        <taxon>Viridiplantae</taxon>
        <taxon>Streptophyta</taxon>
        <taxon>Embryophyta</taxon>
        <taxon>Tracheophyta</taxon>
        <taxon>Spermatophyta</taxon>
        <taxon>Magnoliopsida</taxon>
        <taxon>eudicotyledons</taxon>
        <taxon>Gunneridae</taxon>
        <taxon>Pentapetalae</taxon>
        <taxon>asterids</taxon>
        <taxon>lamiids</taxon>
        <taxon>Gentianales</taxon>
        <taxon>Rubiaceae</taxon>
        <taxon>Rubioideae</taxon>
        <taxon>Spermacoceae</taxon>
        <taxon>Hedyotis-Oldenlandia complex</taxon>
        <taxon>Oldenlandia</taxon>
    </lineage>
</organism>
<protein>
    <recommendedName>
        <fullName evidence="2">Magnesium transporter</fullName>
    </recommendedName>
</protein>
<comment type="similarity">
    <text evidence="1 2">Belongs to the CorA metal ion transporter (MIT) (TC 1.A.35.5) family.</text>
</comment>
<dbReference type="Proteomes" id="UP001161247">
    <property type="component" value="Chromosome 9"/>
</dbReference>
<feature type="region of interest" description="Disordered" evidence="4">
    <location>
        <begin position="170"/>
        <end position="191"/>
    </location>
</feature>
<evidence type="ECO:0000313" key="6">
    <source>
        <dbReference type="Proteomes" id="UP001161247"/>
    </source>
</evidence>
<comment type="subcellular location">
    <subcellularLocation>
        <location evidence="2">Membrane</location>
        <topology evidence="2">Multi-pass membrane protein</topology>
    </subcellularLocation>
</comment>
<evidence type="ECO:0000256" key="3">
    <source>
        <dbReference type="SAM" id="Coils"/>
    </source>
</evidence>
<keyword evidence="3" id="KW-0175">Coiled coil</keyword>
<sequence length="447" mass="50832">MFRFFSQPSSYQFIVIKYIIKFNSRNINKINYFYGTFIRSLRWKSESRSDREMGRAGGGCIVPVDDGSDDGVSLTKKTPGPRSWLQLDASGQEMNMETDKYVIMNRVQIHARDFRIIDPFLSYPSKILSRERAIVLNLEHIKAIITAEEVLILNPLDENVIPVVEQLRRRLPPGNGEESSPNNAESADEDENPFELRALEVILEAICSHLNARSTELETAVYTALDMLTLKITHRNLDKLRKLKSQLTRLTSRVQKVKDELHDLLDDDHLMCTLYLSRKLAGRSARFTHSGDANLSVHPPKSTSKTLKASRGNTLPADKLSEDYDIHALEMLLEAYFSQIDNTVNKLAAVGDYIDSTEDYLNIQLDNRRNKLYQLDLFFTAGVISLAIYAVPTAFFGMNFDFTWSLDGYGYTFKWIVVVSGIIAAVVFMFIVGYARYKGLFGAWTNS</sequence>
<feature type="region of interest" description="Disordered" evidence="4">
    <location>
        <begin position="291"/>
        <end position="311"/>
    </location>
</feature>
<feature type="transmembrane region" description="Helical" evidence="2">
    <location>
        <begin position="415"/>
        <end position="435"/>
    </location>
</feature>
<evidence type="ECO:0000256" key="1">
    <source>
        <dbReference type="ARBA" id="ARBA00007535"/>
    </source>
</evidence>
<keyword evidence="2" id="KW-0813">Transport</keyword>
<evidence type="ECO:0000256" key="4">
    <source>
        <dbReference type="SAM" id="MobiDB-lite"/>
    </source>
</evidence>
<accession>A0AAV1EF40</accession>
<dbReference type="Gene3D" id="1.20.58.340">
    <property type="entry name" value="Magnesium transport protein CorA, transmembrane region"/>
    <property type="match status" value="1"/>
</dbReference>